<accession>A0A6J5RMM8</accession>
<proteinExistence type="predicted"/>
<sequence length="265" mass="28536">MSIIDLHNPLIIAMMNRPAKFITDQEMTETIGNLYNGMQADGLRAANQIATGFVRDYSGSFAYVLNAKRDVEQFDAVPSSKLKGILNVMRREAISKRDGVTYSTSKFPAKGAGRGRPASSTAPAVQMFDTGLDITAAPTGTVLLANNIAIHVERPGTSSKWAGWVFITGGVDLQTFQTTPKMLRTRLGSQKPGASCILTIEDQSVLSMVNDWLQSWCKAPATPAPAPVAAKPLPKTSPTPAPAAQPPTVPAVESIRDRVRSHYRL</sequence>
<reference evidence="2" key="1">
    <citation type="submission" date="2020-05" db="EMBL/GenBank/DDBJ databases">
        <authorList>
            <person name="Chiriac C."/>
            <person name="Salcher M."/>
            <person name="Ghai R."/>
            <person name="Kavagutti S V."/>
        </authorList>
    </citation>
    <scope>NUCLEOTIDE SEQUENCE</scope>
</reference>
<feature type="region of interest" description="Disordered" evidence="1">
    <location>
        <begin position="224"/>
        <end position="256"/>
    </location>
</feature>
<gene>
    <name evidence="2" type="ORF">UFOVP1246_37</name>
</gene>
<feature type="compositionally biased region" description="Pro residues" evidence="1">
    <location>
        <begin position="235"/>
        <end position="249"/>
    </location>
</feature>
<evidence type="ECO:0000313" key="2">
    <source>
        <dbReference type="EMBL" id="CAB4193074.1"/>
    </source>
</evidence>
<name>A0A6J5RMM8_9CAUD</name>
<dbReference type="EMBL" id="LR797193">
    <property type="protein sequence ID" value="CAB4193074.1"/>
    <property type="molecule type" value="Genomic_DNA"/>
</dbReference>
<evidence type="ECO:0000256" key="1">
    <source>
        <dbReference type="SAM" id="MobiDB-lite"/>
    </source>
</evidence>
<protein>
    <submittedName>
        <fullName evidence="2">Uncharacterized protein</fullName>
    </submittedName>
</protein>
<organism evidence="2">
    <name type="scientific">uncultured Caudovirales phage</name>
    <dbReference type="NCBI Taxonomy" id="2100421"/>
    <lineage>
        <taxon>Viruses</taxon>
        <taxon>Duplodnaviria</taxon>
        <taxon>Heunggongvirae</taxon>
        <taxon>Uroviricota</taxon>
        <taxon>Caudoviricetes</taxon>
        <taxon>Peduoviridae</taxon>
        <taxon>Maltschvirus</taxon>
        <taxon>Maltschvirus maltsch</taxon>
    </lineage>
</organism>